<evidence type="ECO:0000313" key="3">
    <source>
        <dbReference type="Proteomes" id="UP000005039"/>
    </source>
</evidence>
<comment type="caution">
    <text evidence="2">The sequence shown here is derived from an EMBL/GenBank/DDBJ whole genome shotgun (WGS) entry which is preliminary data.</text>
</comment>
<dbReference type="PATRIC" id="fig|1095750.3.peg.86"/>
<dbReference type="Gene3D" id="3.30.1330.30">
    <property type="match status" value="1"/>
</dbReference>
<keyword evidence="2" id="KW-0687">Ribonucleoprotein</keyword>
<evidence type="ECO:0000313" key="2">
    <source>
        <dbReference type="EMBL" id="EIC97164.1"/>
    </source>
</evidence>
<evidence type="ECO:0000259" key="1">
    <source>
        <dbReference type="Pfam" id="PF01248"/>
    </source>
</evidence>
<dbReference type="AlphaFoldDB" id="I0RBV6"/>
<dbReference type="InterPro" id="IPR029064">
    <property type="entry name" value="Ribosomal_eL30-like_sf"/>
</dbReference>
<gene>
    <name evidence="2" type="ORF">HMPREF9970_1804</name>
</gene>
<accession>I0RBV6</accession>
<keyword evidence="3" id="KW-1185">Reference proteome</keyword>
<dbReference type="Proteomes" id="UP000005039">
    <property type="component" value="Unassembled WGS sequence"/>
</dbReference>
<dbReference type="Pfam" id="PF01248">
    <property type="entry name" value="Ribosomal_L7Ae"/>
    <property type="match status" value="1"/>
</dbReference>
<dbReference type="GO" id="GO:0005840">
    <property type="term" value="C:ribosome"/>
    <property type="evidence" value="ECO:0007669"/>
    <property type="project" value="UniProtKB-KW"/>
</dbReference>
<dbReference type="SUPFAM" id="SSF55315">
    <property type="entry name" value="L30e-like"/>
    <property type="match status" value="1"/>
</dbReference>
<dbReference type="EMBL" id="AJGH01000004">
    <property type="protein sequence ID" value="EIC97164.1"/>
    <property type="molecule type" value="Genomic_DNA"/>
</dbReference>
<dbReference type="eggNOG" id="COG1358">
    <property type="taxonomic scope" value="Bacteria"/>
</dbReference>
<proteinExistence type="predicted"/>
<name>I0RBV6_9FIRM</name>
<organism evidence="2 3">
    <name type="scientific">Lachnoanaerobaculum saburreum F0468</name>
    <dbReference type="NCBI Taxonomy" id="1095750"/>
    <lineage>
        <taxon>Bacteria</taxon>
        <taxon>Bacillati</taxon>
        <taxon>Bacillota</taxon>
        <taxon>Clostridia</taxon>
        <taxon>Lachnospirales</taxon>
        <taxon>Lachnospiraceae</taxon>
        <taxon>Lachnoanaerobaculum</taxon>
    </lineage>
</organism>
<reference evidence="2 3" key="1">
    <citation type="submission" date="2012-03" db="EMBL/GenBank/DDBJ databases">
        <authorList>
            <person name="Durkin A.S."/>
            <person name="McCorrison J."/>
            <person name="Torralba M."/>
            <person name="Gillis M."/>
            <person name="Methe B."/>
            <person name="Sutton G."/>
            <person name="Nelson K.E."/>
        </authorList>
    </citation>
    <scope>NUCLEOTIDE SEQUENCE [LARGE SCALE GENOMIC DNA]</scope>
    <source>
        <strain evidence="2 3">F0468</strain>
    </source>
</reference>
<keyword evidence="2" id="KW-0689">Ribosomal protein</keyword>
<sequence>MRRWQNLTRDKVLNLIGLAMKAGHVVSGEFSVEKYIKSGKARLVIIATDASQNTKKKFEDKCKFYNVPMIIYSTKEALGMTLGKGLRSSITLTENGFKSAILKITEG</sequence>
<protein>
    <submittedName>
        <fullName evidence="2">Ribosomal protein L7Ae</fullName>
    </submittedName>
</protein>
<feature type="domain" description="Ribosomal protein eL8/eL30/eS12/Gadd45" evidence="1">
    <location>
        <begin position="11"/>
        <end position="98"/>
    </location>
</feature>
<dbReference type="InterPro" id="IPR004038">
    <property type="entry name" value="Ribosomal_eL8/eL30/eS12/Gad45"/>
</dbReference>